<keyword evidence="3" id="KW-1185">Reference proteome</keyword>
<dbReference type="Proteomes" id="UP000749559">
    <property type="component" value="Unassembled WGS sequence"/>
</dbReference>
<keyword evidence="1" id="KW-0732">Signal</keyword>
<name>A0A8S4N2N7_OWEFU</name>
<reference evidence="2" key="1">
    <citation type="submission" date="2022-03" db="EMBL/GenBank/DDBJ databases">
        <authorList>
            <person name="Martin C."/>
        </authorList>
    </citation>
    <scope>NUCLEOTIDE SEQUENCE</scope>
</reference>
<evidence type="ECO:0000313" key="2">
    <source>
        <dbReference type="EMBL" id="CAH1775563.1"/>
    </source>
</evidence>
<gene>
    <name evidence="2" type="ORF">OFUS_LOCUS2853</name>
</gene>
<evidence type="ECO:0000256" key="1">
    <source>
        <dbReference type="SAM" id="SignalP"/>
    </source>
</evidence>
<proteinExistence type="predicted"/>
<feature type="chain" id="PRO_5035749286" evidence="1">
    <location>
        <begin position="21"/>
        <end position="119"/>
    </location>
</feature>
<sequence length="119" mass="13254">MNGMKVFAAILTTLIAYCNAKAQVNLLTLPNACLTNPGAVLAVSYGVPYIWRCWMYCGYYSQRYSTSGMECWLYGENSQTSSFEVPCLIPGGPYQYRQIYPIGLSITLAYLGMTTLKKT</sequence>
<organism evidence="2 3">
    <name type="scientific">Owenia fusiformis</name>
    <name type="common">Polychaete worm</name>
    <dbReference type="NCBI Taxonomy" id="6347"/>
    <lineage>
        <taxon>Eukaryota</taxon>
        <taxon>Metazoa</taxon>
        <taxon>Spiralia</taxon>
        <taxon>Lophotrochozoa</taxon>
        <taxon>Annelida</taxon>
        <taxon>Polychaeta</taxon>
        <taxon>Sedentaria</taxon>
        <taxon>Canalipalpata</taxon>
        <taxon>Sabellida</taxon>
        <taxon>Oweniida</taxon>
        <taxon>Oweniidae</taxon>
        <taxon>Owenia</taxon>
    </lineage>
</organism>
<protein>
    <submittedName>
        <fullName evidence="2">Uncharacterized protein</fullName>
    </submittedName>
</protein>
<evidence type="ECO:0000313" key="3">
    <source>
        <dbReference type="Proteomes" id="UP000749559"/>
    </source>
</evidence>
<feature type="signal peptide" evidence="1">
    <location>
        <begin position="1"/>
        <end position="20"/>
    </location>
</feature>
<accession>A0A8S4N2N7</accession>
<dbReference type="AlphaFoldDB" id="A0A8S4N2N7"/>
<dbReference type="EMBL" id="CAIIXF020000001">
    <property type="protein sequence ID" value="CAH1775563.1"/>
    <property type="molecule type" value="Genomic_DNA"/>
</dbReference>
<comment type="caution">
    <text evidence="2">The sequence shown here is derived from an EMBL/GenBank/DDBJ whole genome shotgun (WGS) entry which is preliminary data.</text>
</comment>